<feature type="compositionally biased region" description="Polar residues" evidence="1">
    <location>
        <begin position="61"/>
        <end position="72"/>
    </location>
</feature>
<evidence type="ECO:0000313" key="3">
    <source>
        <dbReference type="EMBL" id="HIY79671.1"/>
    </source>
</evidence>
<sequence>MPDMRTMGAKALGLVASALLATTLVACGATEQSPAPEPESVESAETDVDAVDESEDASDGTEASQPTPTTVEVNQSVTDEELGYTITLKQAIVDIPFDDADIWADGYRTGVAVEVELTNNSEYVATLRGTDLCLLADGEEVDTNMSRISTFQTFADDNGLTALPSEGAGQGETISGWLFYYFDTGSGDNELALRYARMETEVSVIGGPEGGSSYTIPAENFDIAF</sequence>
<comment type="caution">
    <text evidence="3">The sequence shown here is derived from an EMBL/GenBank/DDBJ whole genome shotgun (WGS) entry which is preliminary data.</text>
</comment>
<proteinExistence type="predicted"/>
<feature type="compositionally biased region" description="Acidic residues" evidence="1">
    <location>
        <begin position="39"/>
        <end position="59"/>
    </location>
</feature>
<protein>
    <recommendedName>
        <fullName evidence="5">DUF4352 domain-containing protein</fullName>
    </recommendedName>
</protein>
<gene>
    <name evidence="3" type="ORF">IAA42_04450</name>
</gene>
<dbReference type="AlphaFoldDB" id="A0A9D1Z9Y9"/>
<reference evidence="3" key="2">
    <citation type="submission" date="2021-04" db="EMBL/GenBank/DDBJ databases">
        <authorList>
            <person name="Gilroy R."/>
        </authorList>
    </citation>
    <scope>NUCLEOTIDE SEQUENCE</scope>
    <source>
        <strain evidence="3">ChiHjej10B9-743</strain>
    </source>
</reference>
<dbReference type="PROSITE" id="PS51257">
    <property type="entry name" value="PROKAR_LIPOPROTEIN"/>
    <property type="match status" value="1"/>
</dbReference>
<evidence type="ECO:0000313" key="4">
    <source>
        <dbReference type="Proteomes" id="UP000824133"/>
    </source>
</evidence>
<feature type="signal peptide" evidence="2">
    <location>
        <begin position="1"/>
        <end position="26"/>
    </location>
</feature>
<accession>A0A9D1Z9Y9</accession>
<evidence type="ECO:0008006" key="5">
    <source>
        <dbReference type="Google" id="ProtNLM"/>
    </source>
</evidence>
<evidence type="ECO:0000256" key="2">
    <source>
        <dbReference type="SAM" id="SignalP"/>
    </source>
</evidence>
<reference evidence="3" key="1">
    <citation type="journal article" date="2021" name="PeerJ">
        <title>Extensive microbial diversity within the chicken gut microbiome revealed by metagenomics and culture.</title>
        <authorList>
            <person name="Gilroy R."/>
            <person name="Ravi A."/>
            <person name="Getino M."/>
            <person name="Pursley I."/>
            <person name="Horton D.L."/>
            <person name="Alikhan N.F."/>
            <person name="Baker D."/>
            <person name="Gharbi K."/>
            <person name="Hall N."/>
            <person name="Watson M."/>
            <person name="Adriaenssens E.M."/>
            <person name="Foster-Nyarko E."/>
            <person name="Jarju S."/>
            <person name="Secka A."/>
            <person name="Antonio M."/>
            <person name="Oren A."/>
            <person name="Chaudhuri R.R."/>
            <person name="La Ragione R."/>
            <person name="Hildebrand F."/>
            <person name="Pallen M.J."/>
        </authorList>
    </citation>
    <scope>NUCLEOTIDE SEQUENCE</scope>
    <source>
        <strain evidence="3">ChiHjej10B9-743</strain>
    </source>
</reference>
<organism evidence="3 4">
    <name type="scientific">Candidatus Olsenella excrementavium</name>
    <dbReference type="NCBI Taxonomy" id="2838709"/>
    <lineage>
        <taxon>Bacteria</taxon>
        <taxon>Bacillati</taxon>
        <taxon>Actinomycetota</taxon>
        <taxon>Coriobacteriia</taxon>
        <taxon>Coriobacteriales</taxon>
        <taxon>Atopobiaceae</taxon>
        <taxon>Olsenella</taxon>
    </lineage>
</organism>
<name>A0A9D1Z9Y9_9ACTN</name>
<dbReference type="EMBL" id="DXCP01000034">
    <property type="protein sequence ID" value="HIY79671.1"/>
    <property type="molecule type" value="Genomic_DNA"/>
</dbReference>
<keyword evidence="2" id="KW-0732">Signal</keyword>
<dbReference type="Proteomes" id="UP000824133">
    <property type="component" value="Unassembled WGS sequence"/>
</dbReference>
<feature type="region of interest" description="Disordered" evidence="1">
    <location>
        <begin position="30"/>
        <end position="72"/>
    </location>
</feature>
<feature type="chain" id="PRO_5039182727" description="DUF4352 domain-containing protein" evidence="2">
    <location>
        <begin position="27"/>
        <end position="225"/>
    </location>
</feature>
<evidence type="ECO:0000256" key="1">
    <source>
        <dbReference type="SAM" id="MobiDB-lite"/>
    </source>
</evidence>